<dbReference type="AlphaFoldDB" id="A0A6P7GDH1"/>
<dbReference type="RefSeq" id="XP_028147514.1">
    <property type="nucleotide sequence ID" value="XM_028291713.1"/>
</dbReference>
<proteinExistence type="predicted"/>
<feature type="region of interest" description="Disordered" evidence="1">
    <location>
        <begin position="72"/>
        <end position="94"/>
    </location>
</feature>
<feature type="region of interest" description="Disordered" evidence="1">
    <location>
        <begin position="37"/>
        <end position="60"/>
    </location>
</feature>
<gene>
    <name evidence="2" type="primary">LOC114340938</name>
</gene>
<protein>
    <submittedName>
        <fullName evidence="2">Coiled-coil domain-containing protein 1-like</fullName>
    </submittedName>
</protein>
<evidence type="ECO:0000313" key="2">
    <source>
        <dbReference type="RefSeq" id="XP_028147514.1"/>
    </source>
</evidence>
<organism evidence="2">
    <name type="scientific">Diabrotica virgifera virgifera</name>
    <name type="common">western corn rootworm</name>
    <dbReference type="NCBI Taxonomy" id="50390"/>
    <lineage>
        <taxon>Eukaryota</taxon>
        <taxon>Metazoa</taxon>
        <taxon>Ecdysozoa</taxon>
        <taxon>Arthropoda</taxon>
        <taxon>Hexapoda</taxon>
        <taxon>Insecta</taxon>
        <taxon>Pterygota</taxon>
        <taxon>Neoptera</taxon>
        <taxon>Endopterygota</taxon>
        <taxon>Coleoptera</taxon>
        <taxon>Polyphaga</taxon>
        <taxon>Cucujiformia</taxon>
        <taxon>Chrysomeloidea</taxon>
        <taxon>Chrysomelidae</taxon>
        <taxon>Galerucinae</taxon>
        <taxon>Diabroticina</taxon>
        <taxon>Diabroticites</taxon>
        <taxon>Diabrotica</taxon>
    </lineage>
</organism>
<dbReference type="InParanoid" id="A0A6P7GDH1"/>
<reference evidence="2" key="1">
    <citation type="submission" date="2025-08" db="UniProtKB">
        <authorList>
            <consortium name="RefSeq"/>
        </authorList>
    </citation>
    <scope>IDENTIFICATION</scope>
    <source>
        <tissue evidence="2">Whole insect</tissue>
    </source>
</reference>
<accession>A0A6P7GDH1</accession>
<sequence>MTRREVSASEFKRMTYEKQKKYLQQFIDDIDEEVDKNIENQESDEDYVPQSNPDGDEASDVEDVFTDINNKIEIDTDDNDSSDEDFDDFQGSSSQSDVLVAKDKTIWQRKPFTASRTLKRNLLLEKMGPVRPTKTLSIRDTFKCVFSDVMCDIIIRETQ</sequence>
<evidence type="ECO:0000256" key="1">
    <source>
        <dbReference type="SAM" id="MobiDB-lite"/>
    </source>
</evidence>
<feature type="compositionally biased region" description="Acidic residues" evidence="1">
    <location>
        <begin position="75"/>
        <end position="88"/>
    </location>
</feature>
<name>A0A6P7GDH1_DIAVI</name>